<feature type="region of interest" description="Disordered" evidence="2">
    <location>
        <begin position="608"/>
        <end position="631"/>
    </location>
</feature>
<dbReference type="InterPro" id="IPR026646">
    <property type="entry name" value="GPRIN2-like/GPRIN3"/>
</dbReference>
<proteinExistence type="predicted"/>
<evidence type="ECO:0000259" key="3">
    <source>
        <dbReference type="Pfam" id="PF15235"/>
    </source>
</evidence>
<feature type="compositionally biased region" description="Pro residues" evidence="2">
    <location>
        <begin position="679"/>
        <end position="731"/>
    </location>
</feature>
<dbReference type="Pfam" id="PF15235">
    <property type="entry name" value="GRIN_C"/>
    <property type="match status" value="2"/>
</dbReference>
<dbReference type="PANTHER" id="PTHR15718">
    <property type="entry name" value="G PROTEIN-REGULATED INDUCER OF NEURITE OUTGROWTH C-TERMINAL DOMAIN-CONTAINING PROTEIN"/>
    <property type="match status" value="1"/>
</dbReference>
<dbReference type="AlphaFoldDB" id="A0A9Q1DVR2"/>
<feature type="compositionally biased region" description="Polar residues" evidence="2">
    <location>
        <begin position="526"/>
        <end position="543"/>
    </location>
</feature>
<feature type="domain" description="G protein-regulated inducer of neurite outgrowth C-terminal" evidence="3">
    <location>
        <begin position="605"/>
        <end position="680"/>
    </location>
</feature>
<feature type="region of interest" description="Disordered" evidence="2">
    <location>
        <begin position="441"/>
        <end position="474"/>
    </location>
</feature>
<evidence type="ECO:0000313" key="5">
    <source>
        <dbReference type="Proteomes" id="UP001152803"/>
    </source>
</evidence>
<dbReference type="GO" id="GO:0005886">
    <property type="term" value="C:plasma membrane"/>
    <property type="evidence" value="ECO:0007669"/>
    <property type="project" value="TreeGrafter"/>
</dbReference>
<feature type="compositionally biased region" description="Polar residues" evidence="2">
    <location>
        <begin position="119"/>
        <end position="150"/>
    </location>
</feature>
<dbReference type="InterPro" id="IPR032745">
    <property type="entry name" value="GRIN_C"/>
</dbReference>
<dbReference type="OrthoDB" id="9937185at2759"/>
<protein>
    <recommendedName>
        <fullName evidence="3">G protein-regulated inducer of neurite outgrowth C-terminal domain-containing protein</fullName>
    </recommendedName>
</protein>
<dbReference type="GO" id="GO:0031175">
    <property type="term" value="P:neuron projection development"/>
    <property type="evidence" value="ECO:0007669"/>
    <property type="project" value="TreeGrafter"/>
</dbReference>
<feature type="region of interest" description="Disordered" evidence="2">
    <location>
        <begin position="359"/>
        <end position="412"/>
    </location>
</feature>
<keyword evidence="5" id="KW-1185">Reference proteome</keyword>
<comment type="caution">
    <text evidence="4">The sequence shown here is derived from an EMBL/GenBank/DDBJ whole genome shotgun (WGS) entry which is preliminary data.</text>
</comment>
<dbReference type="Proteomes" id="UP001152803">
    <property type="component" value="Unassembled WGS sequence"/>
</dbReference>
<feature type="domain" description="G protein-regulated inducer of neurite outgrowth C-terminal" evidence="3">
    <location>
        <begin position="803"/>
        <end position="848"/>
    </location>
</feature>
<dbReference type="PANTHER" id="PTHR15718:SF7">
    <property type="entry name" value="G PROTEIN-REGULATED INDUCER OF NEURITE OUTGROWTH 1"/>
    <property type="match status" value="1"/>
</dbReference>
<feature type="compositionally biased region" description="Polar residues" evidence="2">
    <location>
        <begin position="377"/>
        <end position="386"/>
    </location>
</feature>
<dbReference type="EMBL" id="JAFJMO010000003">
    <property type="protein sequence ID" value="KAJ8282727.1"/>
    <property type="molecule type" value="Genomic_DNA"/>
</dbReference>
<feature type="compositionally biased region" description="Basic and acidic residues" evidence="2">
    <location>
        <begin position="77"/>
        <end position="88"/>
    </location>
</feature>
<feature type="region of interest" description="Disordered" evidence="2">
    <location>
        <begin position="495"/>
        <end position="552"/>
    </location>
</feature>
<evidence type="ECO:0000313" key="4">
    <source>
        <dbReference type="EMBL" id="KAJ8282727.1"/>
    </source>
</evidence>
<feature type="region of interest" description="Disordered" evidence="2">
    <location>
        <begin position="796"/>
        <end position="831"/>
    </location>
</feature>
<evidence type="ECO:0000256" key="2">
    <source>
        <dbReference type="SAM" id="MobiDB-lite"/>
    </source>
</evidence>
<comment type="function">
    <text evidence="1">May be involved in neurite outgrowth.</text>
</comment>
<evidence type="ECO:0000256" key="1">
    <source>
        <dbReference type="ARBA" id="ARBA00002358"/>
    </source>
</evidence>
<sequence>MMEGPTITASGPSLDRHCNQVPEGAGMREVNSNSERSQPAPGEGSETRPPPSRAVGDTFSDGVTQPSKHAEQPSGDVNKEKALEHFTTEDSMQQANPAFPVTGDTPSELSKVPARNDQGHSNTQQTFGRSMTVVNQEPTILVTNHDSTSQESDEGETPLQSHSSESEERKEDDTGPAKPDHEAECSGDTLGSSMGKTVAEEKKEGTEDVQPGIVENHANKPREKVTGVCGLTRLSYNAPAAEVGVGTVGMPSPLLSPAPPPPPHHHHMQTQSSLEAPSCHSVATSPMTPPQGSGDYFFPYSFQKAGLNTGEVSQPLYRSVATAPMSPLTPAITVPESPCPEIKVTSAETVSSQQGLLHEAHGGVGGDRFDKGPKQPAESNKTTENVPSEVPSAMTLSSSGPAPGQETADGTRDQCVESDVNVGTGQPGPSLTNHGAICSVTTQGGSRERGSAPTEMKLDRNDSEGVWNQRSGRGHYDLGEARQLTVEDFTFDEGQSQNAAAEKTVSLPSPLLSPAPPPPPHHHHMQTQSSLEAPSCHSVATSPMTPPQGSGDYFFPYSFRKAGLDPGEQPQPLYRSVATAPMSPLTPTVKFPEPPCPEIQVVDVKGAAEQADVEGADRATEQGTVKASDAQQEVVQQVRWDEKGMTWEVYGAAVEVEVLGTAIQKHLEKQGEEPGKSPISPPDSPPHSSPPPPPLEPPPSPSPPASPPPPPPDSPPASSPPPPPHSPPEPVSAPSGDGGEVEGVEGGATASEVLVAGEVDVTTEAVKDVEQGAASEAGVCGDKDVEEEVAVVEEVGEAEDEEVVAETSIGEADVGGQEQEEKKTRRRRNPFRAMFRSIRRPRCCSRSHAID</sequence>
<organism evidence="4 5">
    <name type="scientific">Conger conger</name>
    <name type="common">Conger eel</name>
    <name type="synonym">Muraena conger</name>
    <dbReference type="NCBI Taxonomy" id="82655"/>
    <lineage>
        <taxon>Eukaryota</taxon>
        <taxon>Metazoa</taxon>
        <taxon>Chordata</taxon>
        <taxon>Craniata</taxon>
        <taxon>Vertebrata</taxon>
        <taxon>Euteleostomi</taxon>
        <taxon>Actinopterygii</taxon>
        <taxon>Neopterygii</taxon>
        <taxon>Teleostei</taxon>
        <taxon>Anguilliformes</taxon>
        <taxon>Congridae</taxon>
        <taxon>Conger</taxon>
    </lineage>
</organism>
<gene>
    <name evidence="4" type="ORF">COCON_G00052460</name>
</gene>
<feature type="compositionally biased region" description="Basic and acidic residues" evidence="2">
    <location>
        <begin position="665"/>
        <end position="675"/>
    </location>
</feature>
<name>A0A9Q1DVR2_CONCO</name>
<feature type="compositionally biased region" description="Basic and acidic residues" evidence="2">
    <location>
        <begin position="164"/>
        <end position="184"/>
    </location>
</feature>
<accession>A0A9Q1DVR2</accession>
<feature type="compositionally biased region" description="Basic and acidic residues" evidence="2">
    <location>
        <begin position="446"/>
        <end position="463"/>
    </location>
</feature>
<feature type="region of interest" description="Disordered" evidence="2">
    <location>
        <begin position="664"/>
        <end position="751"/>
    </location>
</feature>
<feature type="compositionally biased region" description="Polar residues" evidence="2">
    <location>
        <begin position="621"/>
        <end position="631"/>
    </location>
</feature>
<feature type="region of interest" description="Disordered" evidence="2">
    <location>
        <begin position="1"/>
        <end position="220"/>
    </location>
</feature>
<reference evidence="4" key="1">
    <citation type="journal article" date="2023" name="Science">
        <title>Genome structures resolve the early diversification of teleost fishes.</title>
        <authorList>
            <person name="Parey E."/>
            <person name="Louis A."/>
            <person name="Montfort J."/>
            <person name="Bouchez O."/>
            <person name="Roques C."/>
            <person name="Iampietro C."/>
            <person name="Lluch J."/>
            <person name="Castinel A."/>
            <person name="Donnadieu C."/>
            <person name="Desvignes T."/>
            <person name="Floi Bucao C."/>
            <person name="Jouanno E."/>
            <person name="Wen M."/>
            <person name="Mejri S."/>
            <person name="Dirks R."/>
            <person name="Jansen H."/>
            <person name="Henkel C."/>
            <person name="Chen W.J."/>
            <person name="Zahm M."/>
            <person name="Cabau C."/>
            <person name="Klopp C."/>
            <person name="Thompson A.W."/>
            <person name="Robinson-Rechavi M."/>
            <person name="Braasch I."/>
            <person name="Lecointre G."/>
            <person name="Bobe J."/>
            <person name="Postlethwait J.H."/>
            <person name="Berthelot C."/>
            <person name="Roest Crollius H."/>
            <person name="Guiguen Y."/>
        </authorList>
    </citation>
    <scope>NUCLEOTIDE SEQUENCE</scope>
    <source>
        <strain evidence="4">Concon-B</strain>
    </source>
</reference>